<keyword evidence="4" id="KW-0472">Membrane</keyword>
<keyword evidence="3" id="KW-1133">Transmembrane helix</keyword>
<dbReference type="Proteomes" id="UP001430149">
    <property type="component" value="Unassembled WGS sequence"/>
</dbReference>
<name>A0ABS2K1B2_9GAMM</name>
<evidence type="ECO:0000313" key="9">
    <source>
        <dbReference type="Proteomes" id="UP001430149"/>
    </source>
</evidence>
<evidence type="ECO:0000256" key="3">
    <source>
        <dbReference type="ARBA" id="ARBA00022989"/>
    </source>
</evidence>
<dbReference type="EMBL" id="JADIKE010000030">
    <property type="protein sequence ID" value="MBM7125027.1"/>
    <property type="molecule type" value="Genomic_DNA"/>
</dbReference>
<feature type="coiled-coil region" evidence="5">
    <location>
        <begin position="83"/>
        <end position="146"/>
    </location>
</feature>
<keyword evidence="9" id="KW-1185">Reference proteome</keyword>
<dbReference type="InterPro" id="IPR058634">
    <property type="entry name" value="AaeA-lik-b-barrel"/>
</dbReference>
<dbReference type="Gene3D" id="2.40.30.170">
    <property type="match status" value="1"/>
</dbReference>
<dbReference type="NCBIfam" id="TIGR01730">
    <property type="entry name" value="RND_mfp"/>
    <property type="match status" value="1"/>
</dbReference>
<sequence>MKKIGAVAVTIVTVAAAAMAGRWLWIHYNVEPWTRDGRVRADVVLVSSDVDGLVTHLMVKDGQVVHVGDVLFVIDRPRYELALDQAKAEVALVQANLGQAERDARRDESLGTLVTVEQTEQDRSKADQLRAQLNAAKSQRDLAELNLQRTTVKATVNGVVTNLELQEGDYASVGHQAMALLNTDSIYVDGYFEETKLPAIQVGDRATVHLMGVKKNFTGRVEDIDAGIADRERDSSPNSLANVNPTFSWVRLAQRIPVRIKLDPAPEGIRLISGRTATVSIDVPQSRRQEGAI</sequence>
<feature type="domain" description="p-hydroxybenzoic acid efflux pump subunit AaeA alpha-helical hairpin" evidence="6">
    <location>
        <begin position="77"/>
        <end position="148"/>
    </location>
</feature>
<evidence type="ECO:0000259" key="7">
    <source>
        <dbReference type="Pfam" id="PF25963"/>
    </source>
</evidence>
<keyword evidence="5" id="KW-0175">Coiled coil</keyword>
<dbReference type="Gene3D" id="2.40.50.100">
    <property type="match status" value="1"/>
</dbReference>
<dbReference type="PANTHER" id="PTHR30367">
    <property type="entry name" value="P-HYDROXYBENZOIC ACID EFFLUX PUMP SUBUNIT AAEA-RELATED"/>
    <property type="match status" value="1"/>
</dbReference>
<organism evidence="8 9">
    <name type="scientific">Dyella flava</name>
    <dbReference type="NCBI Taxonomy" id="1920170"/>
    <lineage>
        <taxon>Bacteria</taxon>
        <taxon>Pseudomonadati</taxon>
        <taxon>Pseudomonadota</taxon>
        <taxon>Gammaproteobacteria</taxon>
        <taxon>Lysobacterales</taxon>
        <taxon>Rhodanobacteraceae</taxon>
        <taxon>Dyella</taxon>
    </lineage>
</organism>
<evidence type="ECO:0000259" key="6">
    <source>
        <dbReference type="Pfam" id="PF25878"/>
    </source>
</evidence>
<dbReference type="InterPro" id="IPR058632">
    <property type="entry name" value="HH_AaeA"/>
</dbReference>
<dbReference type="Pfam" id="PF25963">
    <property type="entry name" value="Beta-barrel_AAEA"/>
    <property type="match status" value="1"/>
</dbReference>
<dbReference type="InterPro" id="IPR050393">
    <property type="entry name" value="MFP_Efflux_Pump"/>
</dbReference>
<accession>A0ABS2K1B2</accession>
<evidence type="ECO:0000313" key="8">
    <source>
        <dbReference type="EMBL" id="MBM7125027.1"/>
    </source>
</evidence>
<reference evidence="8" key="1">
    <citation type="submission" date="2020-10" db="EMBL/GenBank/DDBJ databases">
        <title>Phylogeny of dyella-like bacteria.</title>
        <authorList>
            <person name="Fu J."/>
        </authorList>
    </citation>
    <scope>NUCLEOTIDE SEQUENCE</scope>
    <source>
        <strain evidence="8">DHOC52</strain>
    </source>
</reference>
<evidence type="ECO:0000256" key="4">
    <source>
        <dbReference type="ARBA" id="ARBA00023136"/>
    </source>
</evidence>
<dbReference type="Pfam" id="PF25878">
    <property type="entry name" value="HH_AAEA_pHBA"/>
    <property type="match status" value="1"/>
</dbReference>
<evidence type="ECO:0000256" key="2">
    <source>
        <dbReference type="ARBA" id="ARBA00022692"/>
    </source>
</evidence>
<feature type="domain" description="p-hydroxybenzoic acid efflux pump subunit AaeA-like beta-barrel" evidence="7">
    <location>
        <begin position="185"/>
        <end position="281"/>
    </location>
</feature>
<evidence type="ECO:0000256" key="5">
    <source>
        <dbReference type="SAM" id="Coils"/>
    </source>
</evidence>
<dbReference type="InterPro" id="IPR006143">
    <property type="entry name" value="RND_pump_MFP"/>
</dbReference>
<comment type="similarity">
    <text evidence="1">Belongs to the membrane fusion protein (MFP) (TC 8.A.1) family.</text>
</comment>
<proteinExistence type="inferred from homology"/>
<keyword evidence="2" id="KW-0812">Transmembrane</keyword>
<protein>
    <submittedName>
        <fullName evidence="8">HlyD family secretion protein</fullName>
    </submittedName>
</protein>
<dbReference type="SUPFAM" id="SSF111369">
    <property type="entry name" value="HlyD-like secretion proteins"/>
    <property type="match status" value="1"/>
</dbReference>
<dbReference type="RefSeq" id="WP_204680544.1">
    <property type="nucleotide sequence ID" value="NZ_BSNR01000005.1"/>
</dbReference>
<evidence type="ECO:0000256" key="1">
    <source>
        <dbReference type="ARBA" id="ARBA00009477"/>
    </source>
</evidence>
<comment type="caution">
    <text evidence="8">The sequence shown here is derived from an EMBL/GenBank/DDBJ whole genome shotgun (WGS) entry which is preliminary data.</text>
</comment>
<dbReference type="PANTHER" id="PTHR30367:SF12">
    <property type="entry name" value="P-HYDROXYBENZOIC ACID EFFLUX PUMP SUBUNIT AAEA"/>
    <property type="match status" value="1"/>
</dbReference>
<gene>
    <name evidence="8" type="ORF">ISP19_06495</name>
</gene>